<feature type="domain" description="FAD dependent oxidoreductase" evidence="3">
    <location>
        <begin position="15"/>
        <end position="373"/>
    </location>
</feature>
<dbReference type="RefSeq" id="WP_377300571.1">
    <property type="nucleotide sequence ID" value="NZ_CP180191.1"/>
</dbReference>
<accession>A0ABV7H4P2</accession>
<reference evidence="5" key="1">
    <citation type="journal article" date="2019" name="Int. J. Syst. Evol. Microbiol.">
        <title>The Global Catalogue of Microorganisms (GCM) 10K type strain sequencing project: providing services to taxonomists for standard genome sequencing and annotation.</title>
        <authorList>
            <consortium name="The Broad Institute Genomics Platform"/>
            <consortium name="The Broad Institute Genome Sequencing Center for Infectious Disease"/>
            <person name="Wu L."/>
            <person name="Ma J."/>
        </authorList>
    </citation>
    <scope>NUCLEOTIDE SEQUENCE [LARGE SCALE GENOMIC DNA]</scope>
    <source>
        <strain evidence="5">KCTC 52168</strain>
    </source>
</reference>
<dbReference type="InterPro" id="IPR006076">
    <property type="entry name" value="FAD-dep_OxRdtase"/>
</dbReference>
<feature type="transmembrane region" description="Helical" evidence="2">
    <location>
        <begin position="16"/>
        <end position="33"/>
    </location>
</feature>
<keyword evidence="2" id="KW-0472">Membrane</keyword>
<dbReference type="PANTHER" id="PTHR13847">
    <property type="entry name" value="SARCOSINE DEHYDROGENASE-RELATED"/>
    <property type="match status" value="1"/>
</dbReference>
<name>A0ABV7H4P2_9BURK</name>
<evidence type="ECO:0000259" key="3">
    <source>
        <dbReference type="Pfam" id="PF01266"/>
    </source>
</evidence>
<dbReference type="EMBL" id="JBHRTI010000003">
    <property type="protein sequence ID" value="MFC3146292.1"/>
    <property type="molecule type" value="Genomic_DNA"/>
</dbReference>
<keyword evidence="5" id="KW-1185">Reference proteome</keyword>
<evidence type="ECO:0000256" key="2">
    <source>
        <dbReference type="SAM" id="Phobius"/>
    </source>
</evidence>
<dbReference type="Gene3D" id="3.50.50.60">
    <property type="entry name" value="FAD/NAD(P)-binding domain"/>
    <property type="match status" value="1"/>
</dbReference>
<gene>
    <name evidence="4" type="ORF">ACFOEN_01400</name>
</gene>
<dbReference type="Gene3D" id="3.30.9.10">
    <property type="entry name" value="D-Amino Acid Oxidase, subunit A, domain 2"/>
    <property type="match status" value="1"/>
</dbReference>
<evidence type="ECO:0000313" key="5">
    <source>
        <dbReference type="Proteomes" id="UP001595556"/>
    </source>
</evidence>
<keyword evidence="1 4" id="KW-0560">Oxidoreductase</keyword>
<dbReference type="InterPro" id="IPR036188">
    <property type="entry name" value="FAD/NAD-bd_sf"/>
</dbReference>
<comment type="caution">
    <text evidence="4">The sequence shown here is derived from an EMBL/GenBank/DDBJ whole genome shotgun (WGS) entry which is preliminary data.</text>
</comment>
<dbReference type="PANTHER" id="PTHR13847:SF287">
    <property type="entry name" value="FAD-DEPENDENT OXIDOREDUCTASE DOMAIN-CONTAINING PROTEIN 1"/>
    <property type="match status" value="1"/>
</dbReference>
<proteinExistence type="predicted"/>
<evidence type="ECO:0000313" key="4">
    <source>
        <dbReference type="EMBL" id="MFC3146292.1"/>
    </source>
</evidence>
<keyword evidence="2" id="KW-0812">Transmembrane</keyword>
<dbReference type="Proteomes" id="UP001595556">
    <property type="component" value="Unassembled WGS sequence"/>
</dbReference>
<evidence type="ECO:0000256" key="1">
    <source>
        <dbReference type="ARBA" id="ARBA00023002"/>
    </source>
</evidence>
<dbReference type="EC" id="1.-.-.-" evidence="4"/>
<dbReference type="GO" id="GO:0016491">
    <property type="term" value="F:oxidoreductase activity"/>
    <property type="evidence" value="ECO:0007669"/>
    <property type="project" value="UniProtKB-KW"/>
</dbReference>
<sequence length="404" mass="43303">MASMLTNPEHATRTDLLVIGGGVMGCATALFALQLDPNLRVRVLEPDPTYARASSALSAGSIRQQFSTALNVQMSQFGLAYVSQPETLLAVEGEPTPSTGFIESGYLFLATAAGMPVLEANHAVQREQGAPVALLNPAELAQRFAWLNVEGLAGASLGLGGEGWFDGYMYTRALRAKAQSLGAVFSTARATALERAAGRITHALTDTGERIAAAAFVNAAGPWARSVAAMAGIELPVFARRRTVFALRCATSVGHTPLVIDTSGMWFRSEGHSGTQFIAGWGPREEDDADDLPLEPELQAFEEHVWPTLAARVPAFEALRVEHAWAGYYEFNPIDHNALLGLHPACSNLYFINGFSGHGLQHAAAAGRGLAELILHGEYRSLDLSPLSVARLGEERRYVEHNII</sequence>
<dbReference type="SUPFAM" id="SSF51905">
    <property type="entry name" value="FAD/NAD(P)-binding domain"/>
    <property type="match status" value="1"/>
</dbReference>
<organism evidence="4 5">
    <name type="scientific">Piscinibacterium candidicorallinum</name>
    <dbReference type="NCBI Taxonomy" id="1793872"/>
    <lineage>
        <taxon>Bacteria</taxon>
        <taxon>Pseudomonadati</taxon>
        <taxon>Pseudomonadota</taxon>
        <taxon>Betaproteobacteria</taxon>
        <taxon>Burkholderiales</taxon>
        <taxon>Piscinibacterium</taxon>
    </lineage>
</organism>
<keyword evidence="2" id="KW-1133">Transmembrane helix</keyword>
<dbReference type="Pfam" id="PF01266">
    <property type="entry name" value="DAO"/>
    <property type="match status" value="1"/>
</dbReference>
<protein>
    <submittedName>
        <fullName evidence="4">NAD(P)/FAD-dependent oxidoreductase</fullName>
        <ecNumber evidence="4">1.-.-.-</ecNumber>
    </submittedName>
</protein>